<sequence>MKSDMVPPVNAISEKNEALSDQLLPPKGTWFWALRIDPFKSFNLFSNVSNIFPRIKVLINAIAAATLSVMSHGQNHDAFPCRLVDPPPMRLQAVLLPSLFASSFYLVFFGSGGGGNSDVFSSCRRLLFLLPNRWLSFPLLHLSQNPPHSLSSSPCFFCHVSLLS</sequence>
<organism evidence="1 2">
    <name type="scientific">Stylosanthes scabra</name>
    <dbReference type="NCBI Taxonomy" id="79078"/>
    <lineage>
        <taxon>Eukaryota</taxon>
        <taxon>Viridiplantae</taxon>
        <taxon>Streptophyta</taxon>
        <taxon>Embryophyta</taxon>
        <taxon>Tracheophyta</taxon>
        <taxon>Spermatophyta</taxon>
        <taxon>Magnoliopsida</taxon>
        <taxon>eudicotyledons</taxon>
        <taxon>Gunneridae</taxon>
        <taxon>Pentapetalae</taxon>
        <taxon>rosids</taxon>
        <taxon>fabids</taxon>
        <taxon>Fabales</taxon>
        <taxon>Fabaceae</taxon>
        <taxon>Papilionoideae</taxon>
        <taxon>50 kb inversion clade</taxon>
        <taxon>dalbergioids sensu lato</taxon>
        <taxon>Dalbergieae</taxon>
        <taxon>Pterocarpus clade</taxon>
        <taxon>Stylosanthes</taxon>
    </lineage>
</organism>
<gene>
    <name evidence="1" type="ORF">PIB30_045481</name>
</gene>
<dbReference type="Proteomes" id="UP001341840">
    <property type="component" value="Unassembled WGS sequence"/>
</dbReference>
<name>A0ABU6WFV9_9FABA</name>
<reference evidence="1 2" key="1">
    <citation type="journal article" date="2023" name="Plants (Basel)">
        <title>Bridging the Gap: Combining Genomics and Transcriptomics Approaches to Understand Stylosanthes scabra, an Orphan Legume from the Brazilian Caatinga.</title>
        <authorList>
            <person name="Ferreira-Neto J.R.C."/>
            <person name="da Silva M.D."/>
            <person name="Binneck E."/>
            <person name="de Melo N.F."/>
            <person name="da Silva R.H."/>
            <person name="de Melo A.L.T.M."/>
            <person name="Pandolfi V."/>
            <person name="Bustamante F.O."/>
            <person name="Brasileiro-Vidal A.C."/>
            <person name="Benko-Iseppon A.M."/>
        </authorList>
    </citation>
    <scope>NUCLEOTIDE SEQUENCE [LARGE SCALE GENOMIC DNA]</scope>
    <source>
        <tissue evidence="1">Leaves</tissue>
    </source>
</reference>
<protein>
    <submittedName>
        <fullName evidence="1">Uncharacterized protein</fullName>
    </submittedName>
</protein>
<keyword evidence="2" id="KW-1185">Reference proteome</keyword>
<proteinExistence type="predicted"/>
<accession>A0ABU6WFV9</accession>
<evidence type="ECO:0000313" key="1">
    <source>
        <dbReference type="EMBL" id="MED6184236.1"/>
    </source>
</evidence>
<evidence type="ECO:0000313" key="2">
    <source>
        <dbReference type="Proteomes" id="UP001341840"/>
    </source>
</evidence>
<dbReference type="EMBL" id="JASCZI010181520">
    <property type="protein sequence ID" value="MED6184236.1"/>
    <property type="molecule type" value="Genomic_DNA"/>
</dbReference>
<comment type="caution">
    <text evidence="1">The sequence shown here is derived from an EMBL/GenBank/DDBJ whole genome shotgun (WGS) entry which is preliminary data.</text>
</comment>